<keyword evidence="4" id="KW-1185">Reference proteome</keyword>
<dbReference type="PANTHER" id="PTHR13132:SF29">
    <property type="entry name" value="ALPHA-(1,6)-FUCOSYLTRANSFERASE"/>
    <property type="match status" value="1"/>
</dbReference>
<organism evidence="3 4">
    <name type="scientific">Acyrthosiphon pisum</name>
    <name type="common">Pea aphid</name>
    <dbReference type="NCBI Taxonomy" id="7029"/>
    <lineage>
        <taxon>Eukaryota</taxon>
        <taxon>Metazoa</taxon>
        <taxon>Ecdysozoa</taxon>
        <taxon>Arthropoda</taxon>
        <taxon>Hexapoda</taxon>
        <taxon>Insecta</taxon>
        <taxon>Pterygota</taxon>
        <taxon>Neoptera</taxon>
        <taxon>Paraneoptera</taxon>
        <taxon>Hemiptera</taxon>
        <taxon>Sternorrhyncha</taxon>
        <taxon>Aphidomorpha</taxon>
        <taxon>Aphidoidea</taxon>
        <taxon>Aphididae</taxon>
        <taxon>Macrosiphini</taxon>
        <taxon>Acyrthosiphon</taxon>
    </lineage>
</organism>
<proteinExistence type="predicted"/>
<dbReference type="AlphaFoldDB" id="A0A8R2H828"/>
<dbReference type="OrthoDB" id="2014825at2759"/>
<accession>A0A8R2H828</accession>
<keyword evidence="1" id="KW-0472">Membrane</keyword>
<dbReference type="InterPro" id="IPR045573">
    <property type="entry name" value="Fut8_N_cat"/>
</dbReference>
<keyword evidence="1" id="KW-0812">Transmembrane</keyword>
<evidence type="ECO:0000256" key="1">
    <source>
        <dbReference type="SAM" id="Phobius"/>
    </source>
</evidence>
<evidence type="ECO:0000313" key="4">
    <source>
        <dbReference type="Proteomes" id="UP000007819"/>
    </source>
</evidence>
<keyword evidence="1" id="KW-1133">Transmembrane helix</keyword>
<protein>
    <recommendedName>
        <fullName evidence="2">Alpha-(1,6)-fucosyltransferase N- and catalytic domain-containing protein</fullName>
    </recommendedName>
</protein>
<dbReference type="PANTHER" id="PTHR13132">
    <property type="entry name" value="ALPHA- 1,6 -FUCOSYLTRANSFERASE"/>
    <property type="match status" value="1"/>
</dbReference>
<dbReference type="Pfam" id="PF19745">
    <property type="entry name" value="FUT8_N_cat"/>
    <property type="match status" value="1"/>
</dbReference>
<feature type="domain" description="Alpha-(1,6)-fucosyltransferase N- and catalytic" evidence="2">
    <location>
        <begin position="42"/>
        <end position="202"/>
    </location>
</feature>
<evidence type="ECO:0000313" key="3">
    <source>
        <dbReference type="EnsemblMetazoa" id="XP_016664261.1"/>
    </source>
</evidence>
<dbReference type="EnsemblMetazoa" id="XM_016808772.2">
    <property type="protein sequence ID" value="XP_016664261.1"/>
    <property type="gene ID" value="LOC107885222"/>
</dbReference>
<dbReference type="GeneID" id="107885222"/>
<dbReference type="Proteomes" id="UP000007819">
    <property type="component" value="Chromosome A1"/>
</dbReference>
<sequence>MKSTINIMKMIKCYLQFWKRIFMFSFLVLVVLFYVTFYFNCKKTFTDDLEQTFAISLEHLDEEQRINIELTEIRNDLIQKLRFDEKNMKNTSKMLYVPSEEYELLRRRIYSNTKEVWYYVSSTLRSLANEFDDLKPKVSDMKTMVDEQYRSLLRDVAKLVDVDGYSQWRWKEFGSLSRLVQKRLQHTQNPPDCSKAKKLLCNFIYVS</sequence>
<dbReference type="GO" id="GO:0006487">
    <property type="term" value="P:protein N-linked glycosylation"/>
    <property type="evidence" value="ECO:0007669"/>
    <property type="project" value="TreeGrafter"/>
</dbReference>
<name>A0A8R2H828_ACYPI</name>
<dbReference type="Gene3D" id="1.10.287.1060">
    <property type="entry name" value="ESAT-6-like"/>
    <property type="match status" value="1"/>
</dbReference>
<reference evidence="3" key="2">
    <citation type="submission" date="2022-06" db="UniProtKB">
        <authorList>
            <consortium name="EnsemblMetazoa"/>
        </authorList>
    </citation>
    <scope>IDENTIFICATION</scope>
</reference>
<feature type="transmembrane region" description="Helical" evidence="1">
    <location>
        <begin position="21"/>
        <end position="39"/>
    </location>
</feature>
<evidence type="ECO:0000259" key="2">
    <source>
        <dbReference type="Pfam" id="PF19745"/>
    </source>
</evidence>
<dbReference type="RefSeq" id="XP_016664261.1">
    <property type="nucleotide sequence ID" value="XM_016808772.2"/>
</dbReference>
<reference evidence="4" key="1">
    <citation type="submission" date="2010-06" db="EMBL/GenBank/DDBJ databases">
        <authorList>
            <person name="Jiang H."/>
            <person name="Abraham K."/>
            <person name="Ali S."/>
            <person name="Alsbrooks S.L."/>
            <person name="Anim B.N."/>
            <person name="Anosike U.S."/>
            <person name="Attaway T."/>
            <person name="Bandaranaike D.P."/>
            <person name="Battles P.K."/>
            <person name="Bell S.N."/>
            <person name="Bell A.V."/>
            <person name="Beltran B."/>
            <person name="Bickham C."/>
            <person name="Bustamante Y."/>
            <person name="Caleb T."/>
            <person name="Canada A."/>
            <person name="Cardenas V."/>
            <person name="Carter K."/>
            <person name="Chacko J."/>
            <person name="Chandrabose M.N."/>
            <person name="Chavez D."/>
            <person name="Chavez A."/>
            <person name="Chen L."/>
            <person name="Chu H.-S."/>
            <person name="Claassen K.J."/>
            <person name="Cockrell R."/>
            <person name="Collins M."/>
            <person name="Cooper J.A."/>
            <person name="Cree A."/>
            <person name="Curry S.M."/>
            <person name="Da Y."/>
            <person name="Dao M.D."/>
            <person name="Das B."/>
            <person name="Davila M.-L."/>
            <person name="Davy-Carroll L."/>
            <person name="Denson S."/>
            <person name="Dinh H."/>
            <person name="Ebong V.E."/>
            <person name="Edwards J.R."/>
            <person name="Egan A."/>
            <person name="El-Daye J."/>
            <person name="Escobedo L."/>
            <person name="Fernandez S."/>
            <person name="Fernando P.R."/>
            <person name="Flagg N."/>
            <person name="Forbes L.D."/>
            <person name="Fowler R.G."/>
            <person name="Fu Q."/>
            <person name="Gabisi R.A."/>
            <person name="Ganer J."/>
            <person name="Garbino Pronczuk A."/>
            <person name="Garcia R.M."/>
            <person name="Garner T."/>
            <person name="Garrett T.E."/>
            <person name="Gonzalez D.A."/>
            <person name="Hamid H."/>
            <person name="Hawkins E.S."/>
            <person name="Hirani K."/>
            <person name="Hogues M.E."/>
            <person name="Hollins B."/>
            <person name="Hsiao C.-H."/>
            <person name="Jabil R."/>
            <person name="James M.L."/>
            <person name="Jhangiani S.N."/>
            <person name="Johnson B."/>
            <person name="Johnson Q."/>
            <person name="Joshi V."/>
            <person name="Kalu J.B."/>
            <person name="Kam C."/>
            <person name="Kashfia A."/>
            <person name="Keebler J."/>
            <person name="Kisamo H."/>
            <person name="Kovar C.L."/>
            <person name="Lago L.A."/>
            <person name="Lai C.-Y."/>
            <person name="Laidlaw J."/>
            <person name="Lara F."/>
            <person name="Le T.-K."/>
            <person name="Lee S.L."/>
            <person name="Legall F.H."/>
            <person name="Lemon S.J."/>
            <person name="Lewis L.R."/>
            <person name="Li B."/>
            <person name="Liu Y."/>
            <person name="Liu Y.-S."/>
            <person name="Lopez J."/>
            <person name="Lozado R.J."/>
            <person name="Lu J."/>
            <person name="Madu R.C."/>
            <person name="Maheshwari M."/>
            <person name="Maheshwari R."/>
            <person name="Malloy K."/>
            <person name="Martinez E."/>
            <person name="Mathew T."/>
            <person name="Mercado I.C."/>
            <person name="Mercado C."/>
            <person name="Meyer B."/>
            <person name="Montgomery K."/>
            <person name="Morgan M.B."/>
            <person name="Munidasa M."/>
            <person name="Nazareth L.V."/>
            <person name="Nelson J."/>
            <person name="Ng B.M."/>
            <person name="Nguyen N.B."/>
            <person name="Nguyen P.Q."/>
            <person name="Nguyen T."/>
            <person name="Obregon M."/>
            <person name="Okwuonu G.O."/>
            <person name="Onwere C.G."/>
            <person name="Orozco G."/>
            <person name="Parra A."/>
            <person name="Patel S."/>
            <person name="Patil S."/>
            <person name="Perez A."/>
            <person name="Perez Y."/>
            <person name="Pham C."/>
            <person name="Primus E.L."/>
            <person name="Pu L.-L."/>
            <person name="Puazo M."/>
            <person name="Qin X."/>
            <person name="Quiroz J.B."/>
            <person name="Reese J."/>
            <person name="Richards S."/>
            <person name="Rives C.M."/>
            <person name="Robberts R."/>
            <person name="Ruiz S.J."/>
            <person name="Ruiz M.J."/>
            <person name="Santibanez J."/>
            <person name="Schneider B.W."/>
            <person name="Sisson I."/>
            <person name="Smith M."/>
            <person name="Sodergren E."/>
            <person name="Song X.-Z."/>
            <person name="Song B.B."/>
            <person name="Summersgill H."/>
            <person name="Thelus R."/>
            <person name="Thornton R.D."/>
            <person name="Trejos Z.Y."/>
            <person name="Usmani K."/>
            <person name="Vattathil S."/>
            <person name="Villasana D."/>
            <person name="Walker D.L."/>
            <person name="Wang S."/>
            <person name="Wang K."/>
            <person name="White C.S."/>
            <person name="Williams A.C."/>
            <person name="Williamson J."/>
            <person name="Wilson K."/>
            <person name="Woghiren I.O."/>
            <person name="Woodworth J.R."/>
            <person name="Worley K.C."/>
            <person name="Wright R.A."/>
            <person name="Wu W."/>
            <person name="Young L."/>
            <person name="Zhang L."/>
            <person name="Zhang J."/>
            <person name="Zhu Y."/>
            <person name="Muzny D.M."/>
            <person name="Weinstock G."/>
            <person name="Gibbs R.A."/>
        </authorList>
    </citation>
    <scope>NUCLEOTIDE SEQUENCE [LARGE SCALE GENOMIC DNA]</scope>
    <source>
        <strain evidence="4">LSR1</strain>
    </source>
</reference>
<dbReference type="KEGG" id="api:107885222"/>
<dbReference type="GO" id="GO:0046921">
    <property type="term" value="F:alpha-(1-&gt;6)-fucosyltransferase activity"/>
    <property type="evidence" value="ECO:0007669"/>
    <property type="project" value="TreeGrafter"/>
</dbReference>